<dbReference type="Pfam" id="PF01494">
    <property type="entry name" value="FAD_binding_3"/>
    <property type="match status" value="1"/>
</dbReference>
<dbReference type="PRINTS" id="PR00420">
    <property type="entry name" value="RNGMNOXGNASE"/>
</dbReference>
<dbReference type="Pfam" id="PF21274">
    <property type="entry name" value="Rng_hyd_C"/>
    <property type="match status" value="1"/>
</dbReference>
<evidence type="ECO:0000313" key="5">
    <source>
        <dbReference type="EMBL" id="KAF4433112.1"/>
    </source>
</evidence>
<sequence length="605" mass="67169">MFRSFLIRLVPTAIVFIDFTMVADLYVDILIIGAGLNGLVVAKDPTTAYTPRAHGVNPFALECFRDIGLEDEALRLAIRGPSTLSMRFAKSFTGEEYGRVASFEEKPAVAGLLRQITPCEYVDLPQRHLEPLFGRYASHHNFYIRFSTELTHVESVKQGRGLETFLCTLRDHITHETLQVRTKYLFGADGARSVVSRSLGFEYRSNPVGIKACNVLLRVDLSRHMVKERQASLHWIANPGNRVFPGLFGHLRVVRPWEEWVLVAFGPGGSDPFEGLKMDDPKLAACVREMVGDESLNVEVLAIDHWSVRDSIATQYSKSDLNAFVLGDAAHRHPPTYGLGSNTCIQDAYNLAWKIAFVSKGLAGRSLLDTFSIERQPIGSTLVRESNAQLRASNDIWEALGMTASTPEEGNNQVAELPADSAAGRARREKLYQALETSRKQLEGLGLAYNHWYNSNAVYLADEPSPRPILKGDPIVEVQVLTYPGSRLPHVWLDTPTRGNMISSLDLAGGGAFCLITGVGGQAWRAAADVLRQTSGIPMRSYGIGVGLEFIDVYRDWHKVRGVEDDGVVLIRPDRFVAWRSIHVAQDCTEKLKHVLDTVLARDEL</sequence>
<accession>A0A8H4NE04</accession>
<evidence type="ECO:0000256" key="2">
    <source>
        <dbReference type="ARBA" id="ARBA00022827"/>
    </source>
</evidence>
<organism evidence="5 6">
    <name type="scientific">Fusarium acutatum</name>
    <dbReference type="NCBI Taxonomy" id="78861"/>
    <lineage>
        <taxon>Eukaryota</taxon>
        <taxon>Fungi</taxon>
        <taxon>Dikarya</taxon>
        <taxon>Ascomycota</taxon>
        <taxon>Pezizomycotina</taxon>
        <taxon>Sordariomycetes</taxon>
        <taxon>Hypocreomycetidae</taxon>
        <taxon>Hypocreales</taxon>
        <taxon>Nectriaceae</taxon>
        <taxon>Fusarium</taxon>
        <taxon>Fusarium fujikuroi species complex</taxon>
    </lineage>
</organism>
<reference evidence="5 6" key="1">
    <citation type="submission" date="2020-01" db="EMBL/GenBank/DDBJ databases">
        <title>Identification and distribution of gene clusters putatively required for synthesis of sphingolipid metabolism inhibitors in phylogenetically diverse species of the filamentous fungus Fusarium.</title>
        <authorList>
            <person name="Kim H.-S."/>
            <person name="Busman M."/>
            <person name="Brown D.W."/>
            <person name="Divon H."/>
            <person name="Uhlig S."/>
            <person name="Proctor R.H."/>
        </authorList>
    </citation>
    <scope>NUCLEOTIDE SEQUENCE [LARGE SCALE GENOMIC DNA]</scope>
    <source>
        <strain evidence="5 6">NRRL 13308</strain>
    </source>
</reference>
<dbReference type="GO" id="GO:0016709">
    <property type="term" value="F:oxidoreductase activity, acting on paired donors, with incorporation or reduction of molecular oxygen, NAD(P)H as one donor, and incorporation of one atom of oxygen"/>
    <property type="evidence" value="ECO:0007669"/>
    <property type="project" value="UniProtKB-ARBA"/>
</dbReference>
<name>A0A8H4NE04_9HYPO</name>
<evidence type="ECO:0000256" key="1">
    <source>
        <dbReference type="ARBA" id="ARBA00022630"/>
    </source>
</evidence>
<dbReference type="Gene3D" id="3.30.9.10">
    <property type="entry name" value="D-Amino Acid Oxidase, subunit A, domain 2"/>
    <property type="match status" value="1"/>
</dbReference>
<protein>
    <submittedName>
        <fullName evidence="5">Phenol 2-monooxygenase</fullName>
    </submittedName>
</protein>
<dbReference type="InterPro" id="IPR036188">
    <property type="entry name" value="FAD/NAD-bd_sf"/>
</dbReference>
<comment type="caution">
    <text evidence="5">The sequence shown here is derived from an EMBL/GenBank/DDBJ whole genome shotgun (WGS) entry which is preliminary data.</text>
</comment>
<dbReference type="SUPFAM" id="SSF51905">
    <property type="entry name" value="FAD/NAD(P)-binding domain"/>
    <property type="match status" value="1"/>
</dbReference>
<keyword evidence="5" id="KW-0503">Monooxygenase</keyword>
<dbReference type="AlphaFoldDB" id="A0A8H4NE04"/>
<evidence type="ECO:0000259" key="4">
    <source>
        <dbReference type="Pfam" id="PF01494"/>
    </source>
</evidence>
<keyword evidence="3" id="KW-0560">Oxidoreductase</keyword>
<keyword evidence="2" id="KW-0274">FAD</keyword>
<dbReference type="PANTHER" id="PTHR43004">
    <property type="entry name" value="TRK SYSTEM POTASSIUM UPTAKE PROTEIN"/>
    <property type="match status" value="1"/>
</dbReference>
<dbReference type="PANTHER" id="PTHR43004:SF8">
    <property type="entry name" value="FAD-BINDING DOMAIN-CONTAINING PROTEIN-RELATED"/>
    <property type="match status" value="1"/>
</dbReference>
<gene>
    <name evidence="5" type="ORF">FACUT_8210</name>
</gene>
<proteinExistence type="predicted"/>
<dbReference type="Proteomes" id="UP000536711">
    <property type="component" value="Unassembled WGS sequence"/>
</dbReference>
<dbReference type="Gene3D" id="3.40.30.120">
    <property type="match status" value="1"/>
</dbReference>
<dbReference type="EMBL" id="JAADJF010000226">
    <property type="protein sequence ID" value="KAF4433112.1"/>
    <property type="molecule type" value="Genomic_DNA"/>
</dbReference>
<evidence type="ECO:0000313" key="6">
    <source>
        <dbReference type="Proteomes" id="UP000536711"/>
    </source>
</evidence>
<dbReference type="InterPro" id="IPR002938">
    <property type="entry name" value="FAD-bd"/>
</dbReference>
<dbReference type="OrthoDB" id="2690153at2759"/>
<dbReference type="InterPro" id="IPR050641">
    <property type="entry name" value="RIFMO-like"/>
</dbReference>
<keyword evidence="6" id="KW-1185">Reference proteome</keyword>
<dbReference type="Gene3D" id="3.50.50.60">
    <property type="entry name" value="FAD/NAD(P)-binding domain"/>
    <property type="match status" value="1"/>
</dbReference>
<evidence type="ECO:0000256" key="3">
    <source>
        <dbReference type="ARBA" id="ARBA00023002"/>
    </source>
</evidence>
<dbReference type="GO" id="GO:0071949">
    <property type="term" value="F:FAD binding"/>
    <property type="evidence" value="ECO:0007669"/>
    <property type="project" value="InterPro"/>
</dbReference>
<keyword evidence="1" id="KW-0285">Flavoprotein</keyword>
<feature type="domain" description="FAD-binding" evidence="4">
    <location>
        <begin position="34"/>
        <end position="385"/>
    </location>
</feature>